<dbReference type="RefSeq" id="WP_380835607.1">
    <property type="nucleotide sequence ID" value="NZ_JBHSFP010000001.1"/>
</dbReference>
<reference evidence="3" key="1">
    <citation type="journal article" date="2019" name="Int. J. Syst. Evol. Microbiol.">
        <title>The Global Catalogue of Microorganisms (GCM) 10K type strain sequencing project: providing services to taxonomists for standard genome sequencing and annotation.</title>
        <authorList>
            <consortium name="The Broad Institute Genomics Platform"/>
            <consortium name="The Broad Institute Genome Sequencing Center for Infectious Disease"/>
            <person name="Wu L."/>
            <person name="Ma J."/>
        </authorList>
    </citation>
    <scope>NUCLEOTIDE SEQUENCE [LARGE SCALE GENOMIC DNA]</scope>
    <source>
        <strain evidence="3">CGMCC 4.7132</strain>
    </source>
</reference>
<dbReference type="Proteomes" id="UP001596004">
    <property type="component" value="Unassembled WGS sequence"/>
</dbReference>
<keyword evidence="3" id="KW-1185">Reference proteome</keyword>
<evidence type="ECO:0000313" key="3">
    <source>
        <dbReference type="Proteomes" id="UP001596004"/>
    </source>
</evidence>
<evidence type="ECO:0008006" key="4">
    <source>
        <dbReference type="Google" id="ProtNLM"/>
    </source>
</evidence>
<evidence type="ECO:0000313" key="2">
    <source>
        <dbReference type="EMBL" id="MFC4529234.1"/>
    </source>
</evidence>
<feature type="chain" id="PRO_5046517097" description="DUF2690 domain-containing protein" evidence="1">
    <location>
        <begin position="34"/>
        <end position="145"/>
    </location>
</feature>
<evidence type="ECO:0000256" key="1">
    <source>
        <dbReference type="SAM" id="SignalP"/>
    </source>
</evidence>
<gene>
    <name evidence="2" type="ORF">ACFO60_00545</name>
</gene>
<comment type="caution">
    <text evidence="2">The sequence shown here is derived from an EMBL/GenBank/DDBJ whole genome shotgun (WGS) entry which is preliminary data.</text>
</comment>
<name>A0ABV9C9S3_9ACTN</name>
<accession>A0ABV9C9S3</accession>
<keyword evidence="1" id="KW-0732">Signal</keyword>
<feature type="signal peptide" evidence="1">
    <location>
        <begin position="1"/>
        <end position="33"/>
    </location>
</feature>
<protein>
    <recommendedName>
        <fullName evidence="4">DUF2690 domain-containing protein</fullName>
    </recommendedName>
</protein>
<sequence length="145" mass="15648">MSVHLSKRRISMSVGIAAVAVATSVATAVPAGADTWLSDPGGCTNVQTAVQRDVNGYTVQIRYGTCGGRQHGWGRVINGRGDYYVVLEVDTNGDRQWDTLDTKLISSRNYTRGYPTASGSTRAFRACVIKNKTWDCAAGSPTGWW</sequence>
<dbReference type="EMBL" id="JBHSFP010000001">
    <property type="protein sequence ID" value="MFC4529234.1"/>
    <property type="molecule type" value="Genomic_DNA"/>
</dbReference>
<proteinExistence type="predicted"/>
<organism evidence="2 3">
    <name type="scientific">Sphaerisporangium dianthi</name>
    <dbReference type="NCBI Taxonomy" id="1436120"/>
    <lineage>
        <taxon>Bacteria</taxon>
        <taxon>Bacillati</taxon>
        <taxon>Actinomycetota</taxon>
        <taxon>Actinomycetes</taxon>
        <taxon>Streptosporangiales</taxon>
        <taxon>Streptosporangiaceae</taxon>
        <taxon>Sphaerisporangium</taxon>
    </lineage>
</organism>